<keyword evidence="1" id="KW-1133">Transmembrane helix</keyword>
<feature type="transmembrane region" description="Helical" evidence="1">
    <location>
        <begin position="99"/>
        <end position="116"/>
    </location>
</feature>
<dbReference type="Pfam" id="PF04892">
    <property type="entry name" value="VanZ"/>
    <property type="match status" value="1"/>
</dbReference>
<evidence type="ECO:0000313" key="4">
    <source>
        <dbReference type="Proteomes" id="UP000601361"/>
    </source>
</evidence>
<evidence type="ECO:0000256" key="1">
    <source>
        <dbReference type="SAM" id="Phobius"/>
    </source>
</evidence>
<keyword evidence="1" id="KW-0812">Transmembrane</keyword>
<dbReference type="Proteomes" id="UP000601361">
    <property type="component" value="Unassembled WGS sequence"/>
</dbReference>
<dbReference type="EMBL" id="BMGS01000001">
    <property type="protein sequence ID" value="GGG28222.1"/>
    <property type="molecule type" value="Genomic_DNA"/>
</dbReference>
<accession>A0ABQ1WH44</accession>
<gene>
    <name evidence="3" type="ORF">GCM10011378_01280</name>
</gene>
<organism evidence="3 4">
    <name type="scientific">Hymenobacter glacieicola</name>
    <dbReference type="NCBI Taxonomy" id="1562124"/>
    <lineage>
        <taxon>Bacteria</taxon>
        <taxon>Pseudomonadati</taxon>
        <taxon>Bacteroidota</taxon>
        <taxon>Cytophagia</taxon>
        <taxon>Cytophagales</taxon>
        <taxon>Hymenobacteraceae</taxon>
        <taxon>Hymenobacter</taxon>
    </lineage>
</organism>
<dbReference type="InterPro" id="IPR006976">
    <property type="entry name" value="VanZ-like"/>
</dbReference>
<protein>
    <recommendedName>
        <fullName evidence="2">VanZ-like domain-containing protein</fullName>
    </recommendedName>
</protein>
<feature type="domain" description="VanZ-like" evidence="2">
    <location>
        <begin position="36"/>
        <end position="114"/>
    </location>
</feature>
<sequence length="121" mass="13606">MVLPLAWAALVFALTLTPAQEMPDTPHWELLAFDTAAHAGVFLVQAMLTVYWARRQSWFPRLQARAFSAVLALTVGMGAFIELLQMLMDLGRRGEWSDLLSDSLGVVGGLLLMWATRRFWQ</sequence>
<feature type="transmembrane region" description="Helical" evidence="1">
    <location>
        <begin position="66"/>
        <end position="87"/>
    </location>
</feature>
<name>A0ABQ1WH44_9BACT</name>
<evidence type="ECO:0000259" key="2">
    <source>
        <dbReference type="Pfam" id="PF04892"/>
    </source>
</evidence>
<evidence type="ECO:0000313" key="3">
    <source>
        <dbReference type="EMBL" id="GGG28222.1"/>
    </source>
</evidence>
<proteinExistence type="predicted"/>
<comment type="caution">
    <text evidence="3">The sequence shown here is derived from an EMBL/GenBank/DDBJ whole genome shotgun (WGS) entry which is preliminary data.</text>
</comment>
<dbReference type="NCBIfam" id="NF037970">
    <property type="entry name" value="vanZ_1"/>
    <property type="match status" value="1"/>
</dbReference>
<reference evidence="4" key="1">
    <citation type="journal article" date="2019" name="Int. J. Syst. Evol. Microbiol.">
        <title>The Global Catalogue of Microorganisms (GCM) 10K type strain sequencing project: providing services to taxonomists for standard genome sequencing and annotation.</title>
        <authorList>
            <consortium name="The Broad Institute Genomics Platform"/>
            <consortium name="The Broad Institute Genome Sequencing Center for Infectious Disease"/>
            <person name="Wu L."/>
            <person name="Ma J."/>
        </authorList>
    </citation>
    <scope>NUCLEOTIDE SEQUENCE [LARGE SCALE GENOMIC DNA]</scope>
    <source>
        <strain evidence="4">CGMCC 1.12990</strain>
    </source>
</reference>
<keyword evidence="1" id="KW-0472">Membrane</keyword>
<feature type="transmembrane region" description="Helical" evidence="1">
    <location>
        <begin position="35"/>
        <end position="54"/>
    </location>
</feature>
<keyword evidence="4" id="KW-1185">Reference proteome</keyword>